<keyword evidence="2" id="KW-0547">Nucleotide-binding</keyword>
<feature type="region of interest" description="Disordered" evidence="10">
    <location>
        <begin position="1852"/>
        <end position="1875"/>
    </location>
</feature>
<organism evidence="12 13">
    <name type="scientific">Leishmania tarentolae</name>
    <name type="common">Sauroleishmania tarentolae</name>
    <dbReference type="NCBI Taxonomy" id="5689"/>
    <lineage>
        <taxon>Eukaryota</taxon>
        <taxon>Discoba</taxon>
        <taxon>Euglenozoa</taxon>
        <taxon>Kinetoplastea</taxon>
        <taxon>Metakinetoplastina</taxon>
        <taxon>Trypanosomatida</taxon>
        <taxon>Trypanosomatidae</taxon>
        <taxon>Leishmaniinae</taxon>
        <taxon>Leishmania</taxon>
        <taxon>lizard Leishmania</taxon>
    </lineage>
</organism>
<feature type="region of interest" description="Disordered" evidence="10">
    <location>
        <begin position="1062"/>
        <end position="1081"/>
    </location>
</feature>
<feature type="compositionally biased region" description="Basic and acidic residues" evidence="10">
    <location>
        <begin position="1852"/>
        <end position="1865"/>
    </location>
</feature>
<dbReference type="FunFam" id="1.10.510.10:FF:001369">
    <property type="entry name" value="Protein kinase, putative"/>
    <property type="match status" value="1"/>
</dbReference>
<feature type="compositionally biased region" description="Acidic residues" evidence="10">
    <location>
        <begin position="1354"/>
        <end position="1365"/>
    </location>
</feature>
<gene>
    <name evidence="12" type="ORF">LtaPh_0702500</name>
</gene>
<feature type="region of interest" description="Disordered" evidence="10">
    <location>
        <begin position="218"/>
        <end position="338"/>
    </location>
</feature>
<feature type="compositionally biased region" description="Gly residues" evidence="10">
    <location>
        <begin position="1414"/>
        <end position="1424"/>
    </location>
</feature>
<dbReference type="InterPro" id="IPR011009">
    <property type="entry name" value="Kinase-like_dom_sf"/>
</dbReference>
<dbReference type="FunFam" id="3.30.200.20:FF:000909">
    <property type="entry name" value="Mitogen-activated protein kinase kinase, putative"/>
    <property type="match status" value="1"/>
</dbReference>
<feature type="compositionally biased region" description="Polar residues" evidence="10">
    <location>
        <begin position="126"/>
        <end position="136"/>
    </location>
</feature>
<feature type="compositionally biased region" description="Low complexity" evidence="10">
    <location>
        <begin position="845"/>
        <end position="858"/>
    </location>
</feature>
<evidence type="ECO:0000256" key="2">
    <source>
        <dbReference type="ARBA" id="ARBA00022741"/>
    </source>
</evidence>
<dbReference type="EC" id="2.7.12.2" evidence="6"/>
<dbReference type="PROSITE" id="PS50011">
    <property type="entry name" value="PROTEIN_KINASE_DOM"/>
    <property type="match status" value="1"/>
</dbReference>
<feature type="compositionally biased region" description="Polar residues" evidence="10">
    <location>
        <begin position="1604"/>
        <end position="1617"/>
    </location>
</feature>
<dbReference type="InterPro" id="IPR000719">
    <property type="entry name" value="Prot_kinase_dom"/>
</dbReference>
<comment type="catalytic activity">
    <reaction evidence="7">
        <text>L-seryl-[protein] + ATP = O-phospho-L-seryl-[protein] + ADP + H(+)</text>
        <dbReference type="Rhea" id="RHEA:17989"/>
        <dbReference type="Rhea" id="RHEA-COMP:9863"/>
        <dbReference type="Rhea" id="RHEA-COMP:11604"/>
        <dbReference type="ChEBI" id="CHEBI:15378"/>
        <dbReference type="ChEBI" id="CHEBI:29999"/>
        <dbReference type="ChEBI" id="CHEBI:30616"/>
        <dbReference type="ChEBI" id="CHEBI:83421"/>
        <dbReference type="ChEBI" id="CHEBI:456216"/>
        <dbReference type="EC" id="2.7.12.2"/>
    </reaction>
</comment>
<evidence type="ECO:0000256" key="7">
    <source>
        <dbReference type="ARBA" id="ARBA00049014"/>
    </source>
</evidence>
<evidence type="ECO:0000313" key="13">
    <source>
        <dbReference type="Proteomes" id="UP000419144"/>
    </source>
</evidence>
<dbReference type="Gene3D" id="3.30.200.20">
    <property type="entry name" value="Phosphorylase Kinase, domain 1"/>
    <property type="match status" value="1"/>
</dbReference>
<comment type="similarity">
    <text evidence="5">Belongs to the protein kinase superfamily. STE Ser/Thr protein kinase family. MAP kinase kinase subfamily.</text>
</comment>
<dbReference type="EMBL" id="BLBS01000008">
    <property type="protein sequence ID" value="GET86021.1"/>
    <property type="molecule type" value="Genomic_DNA"/>
</dbReference>
<evidence type="ECO:0000256" key="10">
    <source>
        <dbReference type="SAM" id="MobiDB-lite"/>
    </source>
</evidence>
<feature type="compositionally biased region" description="Low complexity" evidence="10">
    <location>
        <begin position="276"/>
        <end position="288"/>
    </location>
</feature>
<evidence type="ECO:0000256" key="3">
    <source>
        <dbReference type="ARBA" id="ARBA00022777"/>
    </source>
</evidence>
<feature type="region of interest" description="Disordered" evidence="10">
    <location>
        <begin position="835"/>
        <end position="868"/>
    </location>
</feature>
<feature type="region of interest" description="Disordered" evidence="10">
    <location>
        <begin position="680"/>
        <end position="704"/>
    </location>
</feature>
<name>A0A640KA78_LEITA</name>
<keyword evidence="1" id="KW-0808">Transferase</keyword>
<dbReference type="SUPFAM" id="SSF56112">
    <property type="entry name" value="Protein kinase-like (PK-like)"/>
    <property type="match status" value="1"/>
</dbReference>
<feature type="region of interest" description="Disordered" evidence="10">
    <location>
        <begin position="1407"/>
        <end position="1450"/>
    </location>
</feature>
<comment type="caution">
    <text evidence="12">The sequence shown here is derived from an EMBL/GenBank/DDBJ whole genome shotgun (WGS) entry which is preliminary data.</text>
</comment>
<feature type="compositionally biased region" description="Low complexity" evidence="10">
    <location>
        <begin position="695"/>
        <end position="704"/>
    </location>
</feature>
<evidence type="ECO:0000256" key="4">
    <source>
        <dbReference type="ARBA" id="ARBA00022840"/>
    </source>
</evidence>
<evidence type="ECO:0000259" key="11">
    <source>
        <dbReference type="PROSITE" id="PS50011"/>
    </source>
</evidence>
<keyword evidence="13" id="KW-1185">Reference proteome</keyword>
<feature type="compositionally biased region" description="Polar residues" evidence="10">
    <location>
        <begin position="1425"/>
        <end position="1434"/>
    </location>
</feature>
<dbReference type="FunFam" id="1.10.510.10:FF:001371">
    <property type="entry name" value="Protein kinase, putative"/>
    <property type="match status" value="1"/>
</dbReference>
<dbReference type="GO" id="GO:0005524">
    <property type="term" value="F:ATP binding"/>
    <property type="evidence" value="ECO:0007669"/>
    <property type="project" value="UniProtKB-KW"/>
</dbReference>
<feature type="region of interest" description="Disordered" evidence="10">
    <location>
        <begin position="1604"/>
        <end position="1665"/>
    </location>
</feature>
<feature type="region of interest" description="Disordered" evidence="10">
    <location>
        <begin position="110"/>
        <end position="136"/>
    </location>
</feature>
<feature type="compositionally biased region" description="Polar residues" evidence="10">
    <location>
        <begin position="723"/>
        <end position="750"/>
    </location>
</feature>
<feature type="compositionally biased region" description="Polar residues" evidence="10">
    <location>
        <begin position="379"/>
        <end position="391"/>
    </location>
</feature>
<dbReference type="SMART" id="SM00220">
    <property type="entry name" value="S_TKc"/>
    <property type="match status" value="1"/>
</dbReference>
<sequence>MPSSPLDSATPSAAMRSTAVSSASTEPSPPAGLSSTVAMASSLRTWGDKQPQQLLVPSSPPCEGALQCIDSTSDGFPDARPSCSGQHNSCALPDTADCGKAILQQLPHATAQGRSEHASNHPGPSPSSCPTAAKSLTSRGGNTAYVTLRLGDSDAEDCVTTSVSAAAATSCLHTDEPRARRNSLPAPPMQRPPSAEEGIGAATSTEDITTTWHSSSFVNVGSDVTPTAGDRRSSAPSLPLKPQSISLQPEESVKLARQAGSRGTAGLRLSAGEGLTTTMTTTATNITTEAAGLPRTMFPPSNDTLPSCSTKAATAAPSGPRREKRRPPSLFSGSPMTTSLTFATRPVLITPAAGRQEDRSLTTSATVATAAVSLTHPSEMQATSSVSQVSQPLHGQVQPPPVPLPRTPGSLSTSSSTSVPPVLPMHDNGGGEEDAGEGQLSTLAVRRDVHGLVEIRLPMNRATYPPAHVNQSAVLSTTSPPLRSGRPTYLTAAQQHRVACESQEGLIAGGCLTSNTGASTPAHDNGAGASAPAPAASVWTPSSAMMTRYGSFHAGYTAAAATVGAATPNTTPLLSNNGLCGLSHHCVAAGLSSGAVAGSTGGGSAPTVSLSTATVIAGANRLQPPSVARLSVTGVSGGAAAGVLSPLSRSGASGAAWAGRRRAPPPLLFRLRSPVGPAPISTAVGASAETTSPGSAAQPSSRSRTATAAAVAAASAGACSSSLTTPPLNSRSTGMTVNSGSASDVVSTTDRPPRGSGYNPPSTPARSGPLARAHGGLAQNLNTCCSSIRGGSTSGSLVRISHDRRTLVAGMFRVSQDGCLTVRNMLLLNPTRIDAGGTTGGAVGPSGASGSFMGSSTTGTGGAEGRSQPLQLLHPQRCATNYSPVSSNGGLVGRMQLLGPSGGCVGGGVGGLGPMTPSTTGSDWYSPHAYHGGGGGLGNARTVHNNGDGGGGAHKANASFTLFSTSMDTPFSPITYSMDSQRLALPSPLGAHHDKASVAAGPPPPLLGTVCEETSASHFLGVSGSPHQQPHQTEALLPGAHQVAEANIVPTRNLGFDTMTGDAASAAQQQAGTPNSTTTLGHPSGGSCGNFCNAQPQCQGNNGWLPGALGATNATSPPPLATAGGTGSMLGTGAFTYTDTATSLLLPYIDIVTYRGDAASMTAGNCVGSPPGHTNCGGFRTTTTAATAMAVPVPMIGGSGMAQQTSFPPLPPNVVRLPDLEILSTACGEGASATVFVAIHKPTGRRLAVKRVDLSPLCLGCSSPFLRSSAVSNGRINQLQRIVIRELQVLHLTYRSPFMVKVYNAFFTAELAALDIVMEFMHYGSLANLADCLQTHARAVRGSQQERHRLLTGNDDDDDDDDADSDGGGHSGRCGSASGGSPSVPPLPYDTLEAPQLAEGMLKDAAGVGARTSGTGGSVGGGGNNEQRSSTSCASPKLFDPRRSPAEWTPSSALTLCQLRAVSTTGGHAVNHTAFGEGGVPCHSVTGCYKHIYDSDDSALLDSYSVKSDCGTDDTESDDGSGLVEEPFGVTERLVAVVGEQLLRGVRDMHSRGYIHQDIKPGNVLVNEHGVVKLSDFGLSQRCDSNGIGIKNDMLTYVTPPSVAPTQSNTPVQSPSLTALHPTGPRGHRAPCIGNTQRGSISAGASGHLGSGMVGTTPPEMGSSAEGLMLSSTITNSVLAQRDGMDVLEAESTSSEEVSGEWDATRRGRGGHSPSSSSSGDADNCCGTDKYMSPERQRGEPYGKPADIWAVGVTLAEFAVGEYPYDLKDVIDEFDRVSRMDRPVNVLQFNKHRAAPLGTVFADFCRLATLPTASQRPTAQELLEHPFFKQWHRPFNLKDYLAARVPVPSNGLKEDYLARQRDGPREGQGPAGPPG</sequence>
<feature type="region of interest" description="Disordered" evidence="10">
    <location>
        <begin position="1688"/>
        <end position="1743"/>
    </location>
</feature>
<evidence type="ECO:0000256" key="8">
    <source>
        <dbReference type="ARBA" id="ARBA00049299"/>
    </source>
</evidence>
<feature type="domain" description="Protein kinase" evidence="11">
    <location>
        <begin position="1221"/>
        <end position="1828"/>
    </location>
</feature>
<feature type="region of interest" description="Disordered" evidence="10">
    <location>
        <begin position="379"/>
        <end position="436"/>
    </location>
</feature>
<dbReference type="PANTHER" id="PTHR48013:SF9">
    <property type="entry name" value="DUAL SPECIFICITY MITOGEN-ACTIVATED PROTEIN KINASE KINASE 5"/>
    <property type="match status" value="1"/>
</dbReference>
<dbReference type="InterPro" id="IPR008271">
    <property type="entry name" value="Ser/Thr_kinase_AS"/>
</dbReference>
<feature type="region of interest" description="Disordered" evidence="10">
    <location>
        <begin position="1343"/>
        <end position="1391"/>
    </location>
</feature>
<dbReference type="Gene3D" id="1.10.510.10">
    <property type="entry name" value="Transferase(Phosphotransferase) domain 1"/>
    <property type="match status" value="2"/>
</dbReference>
<evidence type="ECO:0000313" key="12">
    <source>
        <dbReference type="EMBL" id="GET86021.1"/>
    </source>
</evidence>
<feature type="compositionally biased region" description="Low complexity" evidence="10">
    <location>
        <begin position="407"/>
        <end position="420"/>
    </location>
</feature>
<feature type="region of interest" description="Disordered" evidence="10">
    <location>
        <begin position="719"/>
        <end position="773"/>
    </location>
</feature>
<feature type="compositionally biased region" description="Polar residues" evidence="10">
    <location>
        <begin position="1"/>
        <end position="11"/>
    </location>
</feature>
<dbReference type="Pfam" id="PF00069">
    <property type="entry name" value="Pkinase"/>
    <property type="match status" value="2"/>
</dbReference>
<dbReference type="OrthoDB" id="10252354at2759"/>
<evidence type="ECO:0000256" key="5">
    <source>
        <dbReference type="ARBA" id="ARBA00038035"/>
    </source>
</evidence>
<evidence type="ECO:0000256" key="9">
    <source>
        <dbReference type="ARBA" id="ARBA00051693"/>
    </source>
</evidence>
<feature type="compositionally biased region" description="Polar residues" evidence="10">
    <location>
        <begin position="299"/>
        <end position="312"/>
    </location>
</feature>
<dbReference type="PROSITE" id="PS00108">
    <property type="entry name" value="PROTEIN_KINASE_ST"/>
    <property type="match status" value="1"/>
</dbReference>
<dbReference type="PANTHER" id="PTHR48013">
    <property type="entry name" value="DUAL SPECIFICITY MITOGEN-ACTIVATED PROTEIN KINASE KINASE 5-RELATED"/>
    <property type="match status" value="1"/>
</dbReference>
<comment type="catalytic activity">
    <reaction evidence="8">
        <text>L-threonyl-[protein] + ATP = O-phospho-L-threonyl-[protein] + ADP + H(+)</text>
        <dbReference type="Rhea" id="RHEA:46608"/>
        <dbReference type="Rhea" id="RHEA-COMP:11060"/>
        <dbReference type="Rhea" id="RHEA-COMP:11605"/>
        <dbReference type="ChEBI" id="CHEBI:15378"/>
        <dbReference type="ChEBI" id="CHEBI:30013"/>
        <dbReference type="ChEBI" id="CHEBI:30616"/>
        <dbReference type="ChEBI" id="CHEBI:61977"/>
        <dbReference type="ChEBI" id="CHEBI:456216"/>
        <dbReference type="EC" id="2.7.12.2"/>
    </reaction>
</comment>
<comment type="catalytic activity">
    <reaction evidence="9">
        <text>L-tyrosyl-[protein] + ATP = O-phospho-L-tyrosyl-[protein] + ADP + H(+)</text>
        <dbReference type="Rhea" id="RHEA:10596"/>
        <dbReference type="Rhea" id="RHEA-COMP:10136"/>
        <dbReference type="Rhea" id="RHEA-COMP:20101"/>
        <dbReference type="ChEBI" id="CHEBI:15378"/>
        <dbReference type="ChEBI" id="CHEBI:30616"/>
        <dbReference type="ChEBI" id="CHEBI:46858"/>
        <dbReference type="ChEBI" id="CHEBI:61978"/>
        <dbReference type="ChEBI" id="CHEBI:456216"/>
        <dbReference type="EC" id="2.7.12.2"/>
    </reaction>
</comment>
<dbReference type="VEuPathDB" id="TriTrypDB:LtaPh_0702500"/>
<dbReference type="GO" id="GO:0004708">
    <property type="term" value="F:MAP kinase kinase activity"/>
    <property type="evidence" value="ECO:0007669"/>
    <property type="project" value="UniProtKB-EC"/>
</dbReference>
<protein>
    <recommendedName>
        <fullName evidence="6">mitogen-activated protein kinase kinase</fullName>
        <ecNumber evidence="6">2.7.12.2</ecNumber>
    </recommendedName>
</protein>
<evidence type="ECO:0000256" key="1">
    <source>
        <dbReference type="ARBA" id="ARBA00022679"/>
    </source>
</evidence>
<reference evidence="12" key="1">
    <citation type="submission" date="2019-11" db="EMBL/GenBank/DDBJ databases">
        <title>Leishmania tarentolae CDS.</title>
        <authorList>
            <person name="Goto Y."/>
            <person name="Yamagishi J."/>
        </authorList>
    </citation>
    <scope>NUCLEOTIDE SEQUENCE [LARGE SCALE GENOMIC DNA]</scope>
    <source>
        <strain evidence="12">Parrot Tar II</strain>
    </source>
</reference>
<keyword evidence="3 12" id="KW-0418">Kinase</keyword>
<feature type="compositionally biased region" description="Basic and acidic residues" evidence="10">
    <location>
        <begin position="1732"/>
        <end position="1741"/>
    </location>
</feature>
<keyword evidence="4" id="KW-0067">ATP-binding</keyword>
<feature type="compositionally biased region" description="Polar residues" evidence="10">
    <location>
        <begin position="1072"/>
        <end position="1081"/>
    </location>
</feature>
<accession>A0A640KA78</accession>
<feature type="compositionally biased region" description="Polar residues" evidence="10">
    <location>
        <begin position="33"/>
        <end position="44"/>
    </location>
</feature>
<evidence type="ECO:0000256" key="6">
    <source>
        <dbReference type="ARBA" id="ARBA00038999"/>
    </source>
</evidence>
<proteinExistence type="inferred from homology"/>
<feature type="region of interest" description="Disordered" evidence="10">
    <location>
        <begin position="172"/>
        <end position="198"/>
    </location>
</feature>
<dbReference type="Proteomes" id="UP000419144">
    <property type="component" value="Unassembled WGS sequence"/>
</dbReference>
<feature type="region of interest" description="Disordered" evidence="10">
    <location>
        <begin position="1"/>
        <end position="61"/>
    </location>
</feature>